<accession>A0A8C2S261</accession>
<feature type="compositionally biased region" description="Low complexity" evidence="1">
    <location>
        <begin position="36"/>
        <end position="47"/>
    </location>
</feature>
<reference evidence="2" key="2">
    <citation type="submission" date="2025-08" db="UniProtKB">
        <authorList>
            <consortium name="Ensembl"/>
        </authorList>
    </citation>
    <scope>IDENTIFICATION</scope>
</reference>
<dbReference type="Ensembl" id="ENSCHIT00010051575.1">
    <property type="protein sequence ID" value="ENSCHIP00010036707.1"/>
    <property type="gene ID" value="ENSCHIG00010027347.1"/>
</dbReference>
<evidence type="ECO:0000256" key="1">
    <source>
        <dbReference type="SAM" id="MobiDB-lite"/>
    </source>
</evidence>
<evidence type="ECO:0000313" key="2">
    <source>
        <dbReference type="Ensembl" id="ENSCHIP00010036707.1"/>
    </source>
</evidence>
<organism evidence="2">
    <name type="scientific">Capra hircus</name>
    <name type="common">Goat</name>
    <dbReference type="NCBI Taxonomy" id="9925"/>
    <lineage>
        <taxon>Eukaryota</taxon>
        <taxon>Metazoa</taxon>
        <taxon>Chordata</taxon>
        <taxon>Craniata</taxon>
        <taxon>Vertebrata</taxon>
        <taxon>Euteleostomi</taxon>
        <taxon>Mammalia</taxon>
        <taxon>Eutheria</taxon>
        <taxon>Laurasiatheria</taxon>
        <taxon>Artiodactyla</taxon>
        <taxon>Ruminantia</taxon>
        <taxon>Pecora</taxon>
        <taxon>Bovidae</taxon>
        <taxon>Caprinae</taxon>
        <taxon>Capra</taxon>
    </lineage>
</organism>
<feature type="compositionally biased region" description="Basic and acidic residues" evidence="1">
    <location>
        <begin position="79"/>
        <end position="93"/>
    </location>
</feature>
<feature type="region of interest" description="Disordered" evidence="1">
    <location>
        <begin position="36"/>
        <end position="119"/>
    </location>
</feature>
<name>A0A8C2S261_CAPHI</name>
<proteinExistence type="predicted"/>
<protein>
    <submittedName>
        <fullName evidence="2">Uncharacterized protein</fullName>
    </submittedName>
</protein>
<reference evidence="2" key="1">
    <citation type="submission" date="2019-03" db="EMBL/GenBank/DDBJ databases">
        <title>Genome sequencing and reference-guided assembly of Black Bengal Goat (Capra hircus).</title>
        <authorList>
            <person name="Siddiki A.Z."/>
            <person name="Baten A."/>
            <person name="Billah M."/>
            <person name="Alam M.A.U."/>
            <person name="Shawrob K.S.M."/>
            <person name="Saha S."/>
            <person name="Chowdhury M."/>
            <person name="Rahman A.H."/>
            <person name="Stear M."/>
            <person name="Miah G."/>
            <person name="Das G.B."/>
            <person name="Hossain M.M."/>
            <person name="Kumkum M."/>
            <person name="Islam M.S."/>
            <person name="Mollah A.M."/>
            <person name="Ahsan A."/>
            <person name="Tusar F."/>
            <person name="Khan M.K.I."/>
        </authorList>
    </citation>
    <scope>NUCLEOTIDE SEQUENCE [LARGE SCALE GENOMIC DNA]</scope>
</reference>
<sequence>GGRCGSRRRGWLPLSGVGLDAKAPFPFGFPPPQTIPGAVNPVAGAAARRSEGQPAPSTMPVPVRRASSRKSPAWTPSGTRDKLGHKLPRENKKQKNTPNNRKDVWMLEKAWPASRLSQG</sequence>
<dbReference type="AlphaFoldDB" id="A0A8C2S261"/>